<name>A0A812XNC8_SYMPI</name>
<dbReference type="AlphaFoldDB" id="A0A812XNC8"/>
<organism evidence="2 3">
    <name type="scientific">Symbiodinium pilosum</name>
    <name type="common">Dinoflagellate</name>
    <dbReference type="NCBI Taxonomy" id="2952"/>
    <lineage>
        <taxon>Eukaryota</taxon>
        <taxon>Sar</taxon>
        <taxon>Alveolata</taxon>
        <taxon>Dinophyceae</taxon>
        <taxon>Suessiales</taxon>
        <taxon>Symbiodiniaceae</taxon>
        <taxon>Symbiodinium</taxon>
    </lineage>
</organism>
<keyword evidence="1" id="KW-0472">Membrane</keyword>
<evidence type="ECO:0000313" key="2">
    <source>
        <dbReference type="EMBL" id="CAE7744834.1"/>
    </source>
</evidence>
<comment type="caution">
    <text evidence="2">The sequence shown here is derived from an EMBL/GenBank/DDBJ whole genome shotgun (WGS) entry which is preliminary data.</text>
</comment>
<keyword evidence="1" id="KW-1133">Transmembrane helix</keyword>
<dbReference type="EMBL" id="CAJNIZ010046304">
    <property type="protein sequence ID" value="CAE7744834.1"/>
    <property type="molecule type" value="Genomic_DNA"/>
</dbReference>
<feature type="transmembrane region" description="Helical" evidence="1">
    <location>
        <begin position="39"/>
        <end position="65"/>
    </location>
</feature>
<keyword evidence="1" id="KW-0812">Transmembrane</keyword>
<gene>
    <name evidence="2" type="primary">Cacna1h</name>
    <name evidence="2" type="ORF">SPIL2461_LOCUS21485</name>
</gene>
<proteinExistence type="predicted"/>
<evidence type="ECO:0000313" key="3">
    <source>
        <dbReference type="Proteomes" id="UP000649617"/>
    </source>
</evidence>
<keyword evidence="3" id="KW-1185">Reference proteome</keyword>
<reference evidence="2" key="1">
    <citation type="submission" date="2021-02" db="EMBL/GenBank/DDBJ databases">
        <authorList>
            <person name="Dougan E. K."/>
            <person name="Rhodes N."/>
            <person name="Thang M."/>
            <person name="Chan C."/>
        </authorList>
    </citation>
    <scope>NUCLEOTIDE SEQUENCE</scope>
</reference>
<evidence type="ECO:0000256" key="1">
    <source>
        <dbReference type="SAM" id="Phobius"/>
    </source>
</evidence>
<feature type="non-terminal residue" evidence="2">
    <location>
        <position position="1"/>
    </location>
</feature>
<sequence length="66" mass="7528">NDISGNADGVTGLKALRIVRVTRVLKVVRLMRVFRFVMAFRTLITSIAFTLKSLFWALMLLLVIVY</sequence>
<accession>A0A812XNC8</accession>
<feature type="non-terminal residue" evidence="2">
    <location>
        <position position="66"/>
    </location>
</feature>
<dbReference type="Proteomes" id="UP000649617">
    <property type="component" value="Unassembled WGS sequence"/>
</dbReference>
<protein>
    <submittedName>
        <fullName evidence="2">Cacna1h protein</fullName>
    </submittedName>
</protein>